<accession>A0ABV8UIU8</accession>
<dbReference type="EMBL" id="JBHSCW010000001">
    <property type="protein sequence ID" value="MFC4350383.1"/>
    <property type="molecule type" value="Genomic_DNA"/>
</dbReference>
<dbReference type="Proteomes" id="UP001595799">
    <property type="component" value="Unassembled WGS sequence"/>
</dbReference>
<feature type="domain" description="FAD-binding PCMH-type" evidence="4">
    <location>
        <begin position="1"/>
        <end position="180"/>
    </location>
</feature>
<comment type="caution">
    <text evidence="5">The sequence shown here is derived from an EMBL/GenBank/DDBJ whole genome shotgun (WGS) entry which is preliminary data.</text>
</comment>
<dbReference type="InterPro" id="IPR036683">
    <property type="entry name" value="CO_DH_flav_C_dom_sf"/>
</dbReference>
<name>A0ABV8UIU8_9PROT</name>
<dbReference type="InterPro" id="IPR016169">
    <property type="entry name" value="FAD-bd_PCMH_sub2"/>
</dbReference>
<dbReference type="RefSeq" id="WP_382420721.1">
    <property type="nucleotide sequence ID" value="NZ_JBHSCW010000001.1"/>
</dbReference>
<keyword evidence="6" id="KW-1185">Reference proteome</keyword>
<dbReference type="Gene3D" id="3.30.465.10">
    <property type="match status" value="1"/>
</dbReference>
<dbReference type="InterPro" id="IPR051312">
    <property type="entry name" value="Diverse_Substr_Oxidored"/>
</dbReference>
<evidence type="ECO:0000313" key="5">
    <source>
        <dbReference type="EMBL" id="MFC4350383.1"/>
    </source>
</evidence>
<keyword evidence="1" id="KW-0285">Flavoprotein</keyword>
<evidence type="ECO:0000259" key="4">
    <source>
        <dbReference type="PROSITE" id="PS51387"/>
    </source>
</evidence>
<keyword evidence="3" id="KW-0560">Oxidoreductase</keyword>
<dbReference type="SUPFAM" id="SSF56176">
    <property type="entry name" value="FAD-binding/transporter-associated domain-like"/>
    <property type="match status" value="1"/>
</dbReference>
<dbReference type="Pfam" id="PF00941">
    <property type="entry name" value="FAD_binding_5"/>
    <property type="match status" value="1"/>
</dbReference>
<dbReference type="Pfam" id="PF03450">
    <property type="entry name" value="CO_deh_flav_C"/>
    <property type="match status" value="1"/>
</dbReference>
<dbReference type="InterPro" id="IPR005107">
    <property type="entry name" value="CO_DH_flav_C"/>
</dbReference>
<keyword evidence="2" id="KW-0274">FAD</keyword>
<dbReference type="SUPFAM" id="SSF55447">
    <property type="entry name" value="CO dehydrogenase flavoprotein C-terminal domain-like"/>
    <property type="match status" value="1"/>
</dbReference>
<dbReference type="PANTHER" id="PTHR42659">
    <property type="entry name" value="XANTHINE DEHYDROGENASE SUBUNIT C-RELATED"/>
    <property type="match status" value="1"/>
</dbReference>
<dbReference type="InterPro" id="IPR002346">
    <property type="entry name" value="Mopterin_DH_FAD-bd"/>
</dbReference>
<evidence type="ECO:0000256" key="1">
    <source>
        <dbReference type="ARBA" id="ARBA00022630"/>
    </source>
</evidence>
<dbReference type="InterPro" id="IPR036318">
    <property type="entry name" value="FAD-bd_PCMH-like_sf"/>
</dbReference>
<proteinExistence type="predicted"/>
<dbReference type="Gene3D" id="3.30.390.50">
    <property type="entry name" value="CO dehydrogenase flavoprotein, C-terminal domain"/>
    <property type="match status" value="1"/>
</dbReference>
<evidence type="ECO:0000256" key="2">
    <source>
        <dbReference type="ARBA" id="ARBA00022827"/>
    </source>
</evidence>
<reference evidence="6" key="1">
    <citation type="journal article" date="2019" name="Int. J. Syst. Evol. Microbiol.">
        <title>The Global Catalogue of Microorganisms (GCM) 10K type strain sequencing project: providing services to taxonomists for standard genome sequencing and annotation.</title>
        <authorList>
            <consortium name="The Broad Institute Genomics Platform"/>
            <consortium name="The Broad Institute Genome Sequencing Center for Infectious Disease"/>
            <person name="Wu L."/>
            <person name="Ma J."/>
        </authorList>
    </citation>
    <scope>NUCLEOTIDE SEQUENCE [LARGE SCALE GENOMIC DNA]</scope>
    <source>
        <strain evidence="6">CECT 8472</strain>
    </source>
</reference>
<protein>
    <submittedName>
        <fullName evidence="5">FAD binding domain-containing protein</fullName>
    </submittedName>
</protein>
<gene>
    <name evidence="5" type="ORF">ACFOW6_02375</name>
</gene>
<dbReference type="PANTHER" id="PTHR42659:SF2">
    <property type="entry name" value="XANTHINE DEHYDROGENASE SUBUNIT C-RELATED"/>
    <property type="match status" value="1"/>
</dbReference>
<dbReference type="PROSITE" id="PS51387">
    <property type="entry name" value="FAD_PCMH"/>
    <property type="match status" value="1"/>
</dbReference>
<evidence type="ECO:0000313" key="6">
    <source>
        <dbReference type="Proteomes" id="UP001595799"/>
    </source>
</evidence>
<dbReference type="InterPro" id="IPR016166">
    <property type="entry name" value="FAD-bd_PCMH"/>
</dbReference>
<dbReference type="SMART" id="SM01092">
    <property type="entry name" value="CO_deh_flav_C"/>
    <property type="match status" value="1"/>
</dbReference>
<evidence type="ECO:0000256" key="3">
    <source>
        <dbReference type="ARBA" id="ARBA00023002"/>
    </source>
</evidence>
<sequence length="316" mass="32528">MTGPQLYTPTSLDDALAALFGAGDEAGGAARPLAGATWTMRAPLRGEAPPARYVALGGLKDLNDITITDEAVTLGACVTHARLAAALAELPELSGLAQAAGRSANPAIRQVATLGGNLCAADFPAADLPPALLALEASVLLRRHGTEVTEEMPLEDFLAQRAQLLPGALVSAVHIPRAAGRSAHARLTLKAAGDYPVAIVSVAAEVGVTEVEDQEIGGGGRLQRVRIAVGSVGPVARRWRTLEDALQDGPPNGQGIDPDRAAAFAAELSSELPARDGVEAPAAYRRRVLPALVRRAVAELAPDDSQGDDSQGRAQP</sequence>
<organism evidence="5 6">
    <name type="scientific">Fodinicurvata halophila</name>
    <dbReference type="NCBI Taxonomy" id="1419723"/>
    <lineage>
        <taxon>Bacteria</taxon>
        <taxon>Pseudomonadati</taxon>
        <taxon>Pseudomonadota</taxon>
        <taxon>Alphaproteobacteria</taxon>
        <taxon>Rhodospirillales</taxon>
        <taxon>Rhodovibrionaceae</taxon>
        <taxon>Fodinicurvata</taxon>
    </lineage>
</organism>